<sequence>MVGALYFMNEDTWRLRRGTMLVSNDDELKEYVRCAIVNMYMEILKESSCGGDWGLWYAWYTMKQMEDGIRGGLITTGKCGHEVFENIQTKEFDMAEKIKDWLKKNPSLTDKIGGQGIDSTCRKSLAELDGVTPGKHKMGDKIKMQPEEQAAITTLGQELKVIVEQVKTAAVQCAQTPGPCMEPSEDDPSSAPENADSKAIVPHPVNSGIPAPNAAAGKDRWQNALMRPPPIRLRTDASTTTKSGCAETETNVAAPLRLSDEHRGYDGSGSGADDCADECGGFTEFMDIRGLYVDSVLQKG</sequence>
<dbReference type="Proteomes" id="UP000054561">
    <property type="component" value="Unassembled WGS sequence"/>
</dbReference>
<evidence type="ECO:0000313" key="2">
    <source>
        <dbReference type="EMBL" id="KJP84815.1"/>
    </source>
</evidence>
<evidence type="ECO:0000256" key="1">
    <source>
        <dbReference type="SAM" id="MobiDB-lite"/>
    </source>
</evidence>
<dbReference type="GeneID" id="24270864"/>
<gene>
    <name evidence="2" type="ORF">AK88_05550</name>
</gene>
<feature type="compositionally biased region" description="Polar residues" evidence="1">
    <location>
        <begin position="236"/>
        <end position="251"/>
    </location>
</feature>
<dbReference type="VEuPathDB" id="PlasmoDB:AK88_05550"/>
<organism evidence="2 3">
    <name type="scientific">Plasmodium fragile</name>
    <dbReference type="NCBI Taxonomy" id="5857"/>
    <lineage>
        <taxon>Eukaryota</taxon>
        <taxon>Sar</taxon>
        <taxon>Alveolata</taxon>
        <taxon>Apicomplexa</taxon>
        <taxon>Aconoidasida</taxon>
        <taxon>Haemosporida</taxon>
        <taxon>Plasmodiidae</taxon>
        <taxon>Plasmodium</taxon>
        <taxon>Plasmodium (Plasmodium)</taxon>
    </lineage>
</organism>
<feature type="region of interest" description="Disordered" evidence="1">
    <location>
        <begin position="177"/>
        <end position="273"/>
    </location>
</feature>
<keyword evidence="3" id="KW-1185">Reference proteome</keyword>
<protein>
    <recommendedName>
        <fullName evidence="4">Schizont-infected cell agglutination extracellular alpha domain-containing protein</fullName>
    </recommendedName>
</protein>
<name>A0A0D9QCN5_PLAFR</name>
<accession>A0A0D9QCN5</accession>
<dbReference type="AlphaFoldDB" id="A0A0D9QCN5"/>
<evidence type="ECO:0000313" key="3">
    <source>
        <dbReference type="Proteomes" id="UP000054561"/>
    </source>
</evidence>
<proteinExistence type="predicted"/>
<reference evidence="2 3" key="1">
    <citation type="submission" date="2014-03" db="EMBL/GenBank/DDBJ databases">
        <title>The Genome Sequence of Plasmodium fragile nilgiri.</title>
        <authorList>
            <consortium name="The Broad Institute Genomics Platform"/>
            <consortium name="The Broad Institute Genome Sequencing Center for Infectious Disease"/>
            <person name="Neafsey D."/>
            <person name="Duraisingh M."/>
            <person name="Young S.K."/>
            <person name="Zeng Q."/>
            <person name="Gargeya S."/>
            <person name="Abouelleil A."/>
            <person name="Alvarado L."/>
            <person name="Chapman S.B."/>
            <person name="Gainer-Dewar J."/>
            <person name="Goldberg J."/>
            <person name="Griggs A."/>
            <person name="Gujja S."/>
            <person name="Hansen M."/>
            <person name="Howarth C."/>
            <person name="Imamovic A."/>
            <person name="Larimer J."/>
            <person name="Pearson M."/>
            <person name="Poon T.W."/>
            <person name="Priest M."/>
            <person name="Roberts A."/>
            <person name="Saif S."/>
            <person name="Shea T."/>
            <person name="Sykes S."/>
            <person name="Wortman J."/>
            <person name="Nusbaum C."/>
            <person name="Birren B."/>
        </authorList>
    </citation>
    <scope>NUCLEOTIDE SEQUENCE [LARGE SCALE GENOMIC DNA]</scope>
    <source>
        <strain evidence="3">nilgiri</strain>
    </source>
</reference>
<dbReference type="EMBL" id="KQ001788">
    <property type="protein sequence ID" value="KJP84815.1"/>
    <property type="molecule type" value="Genomic_DNA"/>
</dbReference>
<evidence type="ECO:0008006" key="4">
    <source>
        <dbReference type="Google" id="ProtNLM"/>
    </source>
</evidence>
<dbReference type="RefSeq" id="XP_012338575.1">
    <property type="nucleotide sequence ID" value="XM_012483152.1"/>
</dbReference>